<dbReference type="PANTHER" id="PTHR35531">
    <property type="entry name" value="INNER MEMBRANE PROTEIN YBCI-RELATED"/>
    <property type="match status" value="1"/>
</dbReference>
<evidence type="ECO:0000313" key="2">
    <source>
        <dbReference type="Proteomes" id="UP001525890"/>
    </source>
</evidence>
<name>A0ABT2MWV9_9CYAN</name>
<dbReference type="EMBL" id="JAMXFF010000040">
    <property type="protein sequence ID" value="MCT7969002.1"/>
    <property type="molecule type" value="Genomic_DNA"/>
</dbReference>
<dbReference type="InterPro" id="IPR007404">
    <property type="entry name" value="YdjM-like"/>
</dbReference>
<dbReference type="RefSeq" id="WP_368008484.1">
    <property type="nucleotide sequence ID" value="NZ_JAMXFF010000040.1"/>
</dbReference>
<dbReference type="GO" id="GO:0016787">
    <property type="term" value="F:hydrolase activity"/>
    <property type="evidence" value="ECO:0007669"/>
    <property type="project" value="UniProtKB-KW"/>
</dbReference>
<keyword evidence="1" id="KW-0378">Hydrolase</keyword>
<comment type="caution">
    <text evidence="1">The sequence shown here is derived from an EMBL/GenBank/DDBJ whole genome shotgun (WGS) entry which is preliminary data.</text>
</comment>
<keyword evidence="2" id="KW-1185">Reference proteome</keyword>
<sequence length="353" mass="38600">MMSITHAALAGATVPLLLSSSDPMVFGLAILGSQLPDIDTTTSLIGQVCYPLSNWIESKFPHRSASHSFVAIAFVAAAWWFPCRWLGLPRTEWLALWLGTFISIVADTFTVKGCQLFWPHPVWCYSGSSWDKKRLRTGGTGELWVLAVSVAIASSLFILQPFATGGTNLVQFAGTSIGVKDAVYSQYNQYAATHLVYAEIKGIATSDRTRADGKYWTLGQEGNEFVIAKDGGIYRTGSTGQILTDSIKFQRGEENQTTIEAVTFDDEPITPRLKELQAQYPEGAIFVTGAIAVDFPEDIKPVVDPRKLSTLTVSGTSVTLNYHPIEQAIRDLDDQYGLGTLQVKVFSVRPSGF</sequence>
<gene>
    <name evidence="1" type="ORF">NG799_22065</name>
</gene>
<proteinExistence type="predicted"/>
<reference evidence="1 2" key="1">
    <citation type="journal article" date="2022" name="Front. Microbiol.">
        <title>High genomic differentiation and limited gene flow indicate recent cryptic speciation within the genus Laspinema (cyanobacteria).</title>
        <authorList>
            <person name="Stanojkovic A."/>
            <person name="Skoupy S."/>
            <person name="Skaloud P."/>
            <person name="Dvorak P."/>
        </authorList>
    </citation>
    <scope>NUCLEOTIDE SEQUENCE [LARGE SCALE GENOMIC DNA]</scope>
    <source>
        <strain evidence="1 2">D2a</strain>
    </source>
</reference>
<accession>A0ABT2MWV9</accession>
<organism evidence="1 2">
    <name type="scientific">Laspinema palackyanum D2a</name>
    <dbReference type="NCBI Taxonomy" id="2953684"/>
    <lineage>
        <taxon>Bacteria</taxon>
        <taxon>Bacillati</taxon>
        <taxon>Cyanobacteriota</taxon>
        <taxon>Cyanophyceae</taxon>
        <taxon>Oscillatoriophycideae</taxon>
        <taxon>Oscillatoriales</taxon>
        <taxon>Laspinemataceae</taxon>
        <taxon>Laspinema</taxon>
        <taxon>Laspinema palackyanum</taxon>
    </lineage>
</organism>
<evidence type="ECO:0000313" key="1">
    <source>
        <dbReference type="EMBL" id="MCT7969002.1"/>
    </source>
</evidence>
<dbReference type="PANTHER" id="PTHR35531:SF1">
    <property type="entry name" value="INNER MEMBRANE PROTEIN YBCI-RELATED"/>
    <property type="match status" value="1"/>
</dbReference>
<protein>
    <submittedName>
        <fullName evidence="1">Metal-dependent hydrolase</fullName>
    </submittedName>
</protein>
<dbReference type="Proteomes" id="UP001525890">
    <property type="component" value="Unassembled WGS sequence"/>
</dbReference>
<dbReference type="Pfam" id="PF04307">
    <property type="entry name" value="YdjM"/>
    <property type="match status" value="1"/>
</dbReference>